<keyword evidence="3" id="KW-1185">Reference proteome</keyword>
<dbReference type="AlphaFoldDB" id="A0A098S2K7"/>
<dbReference type="CDD" id="cd06433">
    <property type="entry name" value="GT_2_WfgS_like"/>
    <property type="match status" value="1"/>
</dbReference>
<accession>A0A098S2K7</accession>
<dbReference type="OrthoDB" id="9788101at2"/>
<evidence type="ECO:0000313" key="2">
    <source>
        <dbReference type="EMBL" id="KGE86604.1"/>
    </source>
</evidence>
<dbReference type="STRING" id="1524460.IX84_20120"/>
<dbReference type="SUPFAM" id="SSF53448">
    <property type="entry name" value="Nucleotide-diphospho-sugar transferases"/>
    <property type="match status" value="1"/>
</dbReference>
<reference evidence="2 3" key="1">
    <citation type="journal article" date="2014" name="Int. J. Syst. Evol. Microbiol.">
        <title>Phaeodactylibacter xiamenensis gen. nov., sp. nov., a member of the family Saprospiraceae isolated from the marine alga Phaeodactylum tricornutum.</title>
        <authorList>
            <person name="Chen Z.Jr."/>
            <person name="Lei X."/>
            <person name="Lai Q."/>
            <person name="Li Y."/>
            <person name="Zhang B."/>
            <person name="Zhang J."/>
            <person name="Zhang H."/>
            <person name="Yang L."/>
            <person name="Zheng W."/>
            <person name="Tian Y."/>
            <person name="Yu Z."/>
            <person name="Xu H.Jr."/>
            <person name="Zheng T."/>
        </authorList>
    </citation>
    <scope>NUCLEOTIDE SEQUENCE [LARGE SCALE GENOMIC DNA]</scope>
    <source>
        <strain evidence="2 3">KD52</strain>
    </source>
</reference>
<dbReference type="InterPro" id="IPR001173">
    <property type="entry name" value="Glyco_trans_2-like"/>
</dbReference>
<dbReference type="Pfam" id="PF00535">
    <property type="entry name" value="Glycos_transf_2"/>
    <property type="match status" value="1"/>
</dbReference>
<dbReference type="InterPro" id="IPR029044">
    <property type="entry name" value="Nucleotide-diphossugar_trans"/>
</dbReference>
<dbReference type="PANTHER" id="PTHR22916:SF3">
    <property type="entry name" value="UDP-GLCNAC:BETAGAL BETA-1,3-N-ACETYLGLUCOSAMINYLTRANSFERASE-LIKE PROTEIN 1"/>
    <property type="match status" value="1"/>
</dbReference>
<dbReference type="Proteomes" id="UP000029736">
    <property type="component" value="Unassembled WGS sequence"/>
</dbReference>
<dbReference type="EMBL" id="JPOS01000076">
    <property type="protein sequence ID" value="KGE86604.1"/>
    <property type="molecule type" value="Genomic_DNA"/>
</dbReference>
<protein>
    <submittedName>
        <fullName evidence="2">Family 2 glycosyl transferase</fullName>
    </submittedName>
</protein>
<dbReference type="GO" id="GO:0016758">
    <property type="term" value="F:hexosyltransferase activity"/>
    <property type="evidence" value="ECO:0007669"/>
    <property type="project" value="UniProtKB-ARBA"/>
</dbReference>
<keyword evidence="2" id="KW-0808">Transferase</keyword>
<name>A0A098S2K7_9BACT</name>
<comment type="caution">
    <text evidence="2">The sequence shown here is derived from an EMBL/GenBank/DDBJ whole genome shotgun (WGS) entry which is preliminary data.</text>
</comment>
<sequence length="250" mass="28680">MSLTFSIITVCYNSSATIADTLESVARQQHPGIEHLIIDGVSQDNTLAIARQYPHVSKIISEPDSGLYDAMNKGIAHATGQYIAFLNADDFYATPGTLQRVARQLKDTQADTLYGDLHYVTAQPPFNVVRHWKSGPYRHRNFLHGWMPPHPTFFARRALFEQYGSFDLRFRSAADYELMLRFLYKHKASATYLPEVLVKMRTGGMSNASFRHRIRANREDHLAWQVNGLKPYPHTTILKPLRKLGQWFRN</sequence>
<evidence type="ECO:0000313" key="3">
    <source>
        <dbReference type="Proteomes" id="UP000029736"/>
    </source>
</evidence>
<proteinExistence type="predicted"/>
<dbReference type="Gene3D" id="3.90.550.10">
    <property type="entry name" value="Spore Coat Polysaccharide Biosynthesis Protein SpsA, Chain A"/>
    <property type="match status" value="1"/>
</dbReference>
<feature type="domain" description="Glycosyltransferase 2-like" evidence="1">
    <location>
        <begin position="6"/>
        <end position="160"/>
    </location>
</feature>
<organism evidence="2 3">
    <name type="scientific">Phaeodactylibacter xiamenensis</name>
    <dbReference type="NCBI Taxonomy" id="1524460"/>
    <lineage>
        <taxon>Bacteria</taxon>
        <taxon>Pseudomonadati</taxon>
        <taxon>Bacteroidota</taxon>
        <taxon>Saprospiria</taxon>
        <taxon>Saprospirales</taxon>
        <taxon>Haliscomenobacteraceae</taxon>
        <taxon>Phaeodactylibacter</taxon>
    </lineage>
</organism>
<evidence type="ECO:0000259" key="1">
    <source>
        <dbReference type="Pfam" id="PF00535"/>
    </source>
</evidence>
<dbReference type="PANTHER" id="PTHR22916">
    <property type="entry name" value="GLYCOSYLTRANSFERASE"/>
    <property type="match status" value="1"/>
</dbReference>
<gene>
    <name evidence="2" type="ORF">IX84_20120</name>
</gene>